<dbReference type="PANTHER" id="PTHR11715">
    <property type="entry name" value="GLYCINE CLEAVAGE SYSTEM H PROTEIN"/>
    <property type="match status" value="1"/>
</dbReference>
<protein>
    <submittedName>
        <fullName evidence="2">Glycine cleavage system protein H</fullName>
    </submittedName>
</protein>
<dbReference type="InterPro" id="IPR002930">
    <property type="entry name" value="GCV_H"/>
</dbReference>
<dbReference type="Pfam" id="PF01597">
    <property type="entry name" value="GCV_H"/>
    <property type="match status" value="1"/>
</dbReference>
<organism evidence="2">
    <name type="scientific">Caldicellulosiruptor owensensis</name>
    <dbReference type="NCBI Taxonomy" id="55205"/>
    <lineage>
        <taxon>Bacteria</taxon>
        <taxon>Bacillati</taxon>
        <taxon>Bacillota</taxon>
        <taxon>Bacillota incertae sedis</taxon>
        <taxon>Caldicellulosiruptorales</taxon>
        <taxon>Caldicellulosiruptoraceae</taxon>
        <taxon>Caldicellulosiruptor</taxon>
    </lineage>
</organism>
<comment type="caution">
    <text evidence="2">The sequence shown here is derived from an EMBL/GenBank/DDBJ whole genome shotgun (WGS) entry which is preliminary data.</text>
</comment>
<dbReference type="AlphaFoldDB" id="A0A7C5Z8M5"/>
<evidence type="ECO:0000256" key="1">
    <source>
        <dbReference type="ARBA" id="ARBA00022823"/>
    </source>
</evidence>
<dbReference type="InterPro" id="IPR011053">
    <property type="entry name" value="Single_hybrid_motif"/>
</dbReference>
<keyword evidence="1" id="KW-0450">Lipoyl</keyword>
<dbReference type="GO" id="GO:0009249">
    <property type="term" value="P:protein lipoylation"/>
    <property type="evidence" value="ECO:0007669"/>
    <property type="project" value="TreeGrafter"/>
</dbReference>
<dbReference type="GO" id="GO:0005960">
    <property type="term" value="C:glycine cleavage complex"/>
    <property type="evidence" value="ECO:0007669"/>
    <property type="project" value="InterPro"/>
</dbReference>
<dbReference type="EMBL" id="DRUZ01000066">
    <property type="protein sequence ID" value="HHS01920.1"/>
    <property type="molecule type" value="Genomic_DNA"/>
</dbReference>
<evidence type="ECO:0000313" key="2">
    <source>
        <dbReference type="EMBL" id="HHS01920.1"/>
    </source>
</evidence>
<dbReference type="SUPFAM" id="SSF51230">
    <property type="entry name" value="Single hybrid motif"/>
    <property type="match status" value="1"/>
</dbReference>
<gene>
    <name evidence="2" type="ORF">ENL71_05255</name>
</gene>
<dbReference type="InterPro" id="IPR033753">
    <property type="entry name" value="GCV_H/Fam206"/>
</dbReference>
<reference evidence="2" key="1">
    <citation type="journal article" date="2020" name="mSystems">
        <title>Genome- and Community-Level Interaction Insights into Carbon Utilization and Element Cycling Functions of Hydrothermarchaeota in Hydrothermal Sediment.</title>
        <authorList>
            <person name="Zhou Z."/>
            <person name="Liu Y."/>
            <person name="Xu W."/>
            <person name="Pan J."/>
            <person name="Luo Z.H."/>
            <person name="Li M."/>
        </authorList>
    </citation>
    <scope>NUCLEOTIDE SEQUENCE [LARGE SCALE GENOMIC DNA]</scope>
    <source>
        <strain evidence="2">SpSt-102</strain>
    </source>
</reference>
<accession>A0A7C5Z8M5</accession>
<proteinExistence type="predicted"/>
<name>A0A7C5Z8M5_9FIRM</name>
<dbReference type="GO" id="GO:0019464">
    <property type="term" value="P:glycine decarboxylation via glycine cleavage system"/>
    <property type="evidence" value="ECO:0007669"/>
    <property type="project" value="InterPro"/>
</dbReference>
<dbReference type="Gene3D" id="2.40.50.100">
    <property type="match status" value="1"/>
</dbReference>
<dbReference type="PANTHER" id="PTHR11715:SF3">
    <property type="entry name" value="GLYCINE CLEAVAGE SYSTEM H PROTEIN-RELATED"/>
    <property type="match status" value="1"/>
</dbReference>
<dbReference type="GO" id="GO:0005737">
    <property type="term" value="C:cytoplasm"/>
    <property type="evidence" value="ECO:0007669"/>
    <property type="project" value="TreeGrafter"/>
</dbReference>
<sequence length="106" mass="12212">MLYGERLLFGDMWVEVNGSIASVGITKNLEIELGDIVIFEFFKTSGYIQQGEEFARMESIYKTYTLKSPVSGYIRWVNRELPFDPTLLNLLPEETEIISIDIQQLV</sequence>